<gene>
    <name evidence="2" type="ORF">KI387_001032</name>
</gene>
<reference evidence="2 3" key="1">
    <citation type="journal article" date="2021" name="Nat. Plants">
        <title>The Taxus genome provides insights into paclitaxel biosynthesis.</title>
        <authorList>
            <person name="Xiong X."/>
            <person name="Gou J."/>
            <person name="Liao Q."/>
            <person name="Li Y."/>
            <person name="Zhou Q."/>
            <person name="Bi G."/>
            <person name="Li C."/>
            <person name="Du R."/>
            <person name="Wang X."/>
            <person name="Sun T."/>
            <person name="Guo L."/>
            <person name="Liang H."/>
            <person name="Lu P."/>
            <person name="Wu Y."/>
            <person name="Zhang Z."/>
            <person name="Ro D.K."/>
            <person name="Shang Y."/>
            <person name="Huang S."/>
            <person name="Yan J."/>
        </authorList>
    </citation>
    <scope>NUCLEOTIDE SEQUENCE [LARGE SCALE GENOMIC DNA]</scope>
    <source>
        <strain evidence="2">Ta-2019</strain>
    </source>
</reference>
<keyword evidence="1" id="KW-1133">Transmembrane helix</keyword>
<feature type="non-terminal residue" evidence="2">
    <location>
        <position position="114"/>
    </location>
</feature>
<dbReference type="EMBL" id="JAHRHJ020000001">
    <property type="protein sequence ID" value="KAH9328924.1"/>
    <property type="molecule type" value="Genomic_DNA"/>
</dbReference>
<sequence>VNSEADCISIAESSTNRRLQVIVFTSLLLHVFVSFIQCIYNSGMCQFLNLNCKFWSKLLYTLLLAEGYLQWRQHEATKQRARGRKGDEGPANVFKGDRIPHFQETSRLWVESSA</sequence>
<comment type="caution">
    <text evidence="2">The sequence shown here is derived from an EMBL/GenBank/DDBJ whole genome shotgun (WGS) entry which is preliminary data.</text>
</comment>
<accession>A0AA38LM89</accession>
<feature type="transmembrane region" description="Helical" evidence="1">
    <location>
        <begin position="21"/>
        <end position="42"/>
    </location>
</feature>
<organism evidence="2 3">
    <name type="scientific">Taxus chinensis</name>
    <name type="common">Chinese yew</name>
    <name type="synonym">Taxus wallichiana var. chinensis</name>
    <dbReference type="NCBI Taxonomy" id="29808"/>
    <lineage>
        <taxon>Eukaryota</taxon>
        <taxon>Viridiplantae</taxon>
        <taxon>Streptophyta</taxon>
        <taxon>Embryophyta</taxon>
        <taxon>Tracheophyta</taxon>
        <taxon>Spermatophyta</taxon>
        <taxon>Pinopsida</taxon>
        <taxon>Pinidae</taxon>
        <taxon>Conifers II</taxon>
        <taxon>Cupressales</taxon>
        <taxon>Taxaceae</taxon>
        <taxon>Taxus</taxon>
    </lineage>
</organism>
<name>A0AA38LM89_TAXCH</name>
<evidence type="ECO:0000256" key="1">
    <source>
        <dbReference type="SAM" id="Phobius"/>
    </source>
</evidence>
<keyword evidence="3" id="KW-1185">Reference proteome</keyword>
<keyword evidence="1" id="KW-0472">Membrane</keyword>
<feature type="non-terminal residue" evidence="2">
    <location>
        <position position="1"/>
    </location>
</feature>
<evidence type="ECO:0000313" key="2">
    <source>
        <dbReference type="EMBL" id="KAH9328924.1"/>
    </source>
</evidence>
<protein>
    <submittedName>
        <fullName evidence="2">Uncharacterized protein</fullName>
    </submittedName>
</protein>
<evidence type="ECO:0000313" key="3">
    <source>
        <dbReference type="Proteomes" id="UP000824469"/>
    </source>
</evidence>
<keyword evidence="1" id="KW-0812">Transmembrane</keyword>
<dbReference type="AlphaFoldDB" id="A0AA38LM89"/>
<proteinExistence type="predicted"/>
<dbReference type="Proteomes" id="UP000824469">
    <property type="component" value="Unassembled WGS sequence"/>
</dbReference>